<dbReference type="MGI" id="MGI:3649892">
    <property type="gene designation" value="Gm12592"/>
</dbReference>
<dbReference type="AGR" id="MGI:3649892"/>
<evidence type="ECO:0000313" key="3">
    <source>
        <dbReference type="MGI" id="MGI:3649892"/>
    </source>
</evidence>
<dbReference type="AlphaFoldDB" id="Q8CE53"/>
<reference evidence="2" key="7">
    <citation type="journal article" date="2005" name="Science">
        <title>The Transcriptional Landscape of the Mammalian Genome.</title>
        <authorList>
            <consortium name="The FANTOM Consortium"/>
            <consortium name="Riken Genome Exploration Research Group and Genome Science Group (Genome Network Project Core Group)"/>
        </authorList>
    </citation>
    <scope>NUCLEOTIDE SEQUENCE</scope>
    <source>
        <strain evidence="2">C57BL/6J</strain>
        <tissue evidence="2">Skin</tissue>
    </source>
</reference>
<name>Q8CE53_MOUSE</name>
<reference evidence="2" key="8">
    <citation type="journal article" date="2005" name="Science">
        <title>Antisense Transcription in the Mammalian Transcriptome.</title>
        <authorList>
            <consortium name="RIKEN Genome Exploration Research Group and Genome Science Group (Genome Network Project Core Group) and the FANTOM Consortium"/>
        </authorList>
    </citation>
    <scope>NUCLEOTIDE SEQUENCE</scope>
    <source>
        <strain evidence="2">C57BL/6J</strain>
        <tissue evidence="2">Skin</tissue>
    </source>
</reference>
<reference evidence="2" key="2">
    <citation type="journal article" date="2000" name="Genome Res.">
        <title>Normalization and subtraction of cap-trapper-selected cDNAs to prepare full-length cDNA libraries for rapid discovery of new genes.</title>
        <authorList>
            <person name="Carninci P."/>
            <person name="Shibata Y."/>
            <person name="Hayatsu N."/>
            <person name="Sugahara Y."/>
            <person name="Shibata K."/>
            <person name="Itoh M."/>
            <person name="Konno H."/>
            <person name="Okazaki Y."/>
            <person name="Muramatsu M."/>
            <person name="Hayashizaki Y."/>
        </authorList>
    </citation>
    <scope>NUCLEOTIDE SEQUENCE</scope>
    <source>
        <strain evidence="2">C57BL/6J</strain>
        <tissue evidence="2">Skin</tissue>
    </source>
</reference>
<reference evidence="2" key="1">
    <citation type="journal article" date="1999" name="Methods Enzymol.">
        <title>High-efficiency full-length cDNA cloning.</title>
        <authorList>
            <person name="Carninci P."/>
            <person name="Hayashizaki Y."/>
        </authorList>
    </citation>
    <scope>NUCLEOTIDE SEQUENCE</scope>
    <source>
        <strain evidence="2">C57BL/6J</strain>
        <tissue evidence="2">Skin</tissue>
    </source>
</reference>
<reference evidence="2" key="6">
    <citation type="journal article" date="2002" name="Nature">
        <title>Analysis of the mouse transcriptome based on functional annotation of 60,770 full-length cDNAs.</title>
        <authorList>
            <consortium name="The FANTOM Consortium and the RIKEN Genome Exploration Research Group Phase I and II Team"/>
        </authorList>
    </citation>
    <scope>NUCLEOTIDE SEQUENCE</scope>
    <source>
        <strain evidence="2">C57BL/6J</strain>
        <tissue evidence="2">Skin</tissue>
    </source>
</reference>
<evidence type="ECO:0000313" key="2">
    <source>
        <dbReference type="EMBL" id="BAC26235.1"/>
    </source>
</evidence>
<dbReference type="EMBL" id="AK029003">
    <property type="protein sequence ID" value="BAC26235.1"/>
    <property type="molecule type" value="mRNA"/>
</dbReference>
<feature type="region of interest" description="Disordered" evidence="1">
    <location>
        <begin position="34"/>
        <end position="53"/>
    </location>
</feature>
<gene>
    <name evidence="3" type="primary">Gm12592</name>
</gene>
<evidence type="ECO:0000256" key="1">
    <source>
        <dbReference type="SAM" id="MobiDB-lite"/>
    </source>
</evidence>
<organism evidence="2">
    <name type="scientific">Mus musculus</name>
    <name type="common">Mouse</name>
    <dbReference type="NCBI Taxonomy" id="10090"/>
    <lineage>
        <taxon>Eukaryota</taxon>
        <taxon>Metazoa</taxon>
        <taxon>Chordata</taxon>
        <taxon>Craniata</taxon>
        <taxon>Vertebrata</taxon>
        <taxon>Euteleostomi</taxon>
        <taxon>Mammalia</taxon>
        <taxon>Eutheria</taxon>
        <taxon>Euarchontoglires</taxon>
        <taxon>Glires</taxon>
        <taxon>Rodentia</taxon>
        <taxon>Myomorpha</taxon>
        <taxon>Muroidea</taxon>
        <taxon>Muridae</taxon>
        <taxon>Murinae</taxon>
        <taxon>Mus</taxon>
        <taxon>Mus</taxon>
    </lineage>
</organism>
<reference evidence="2" key="4">
    <citation type="journal article" date="2001" name="Nature">
        <title>Functional annotation of a full-length mouse cDNA collection.</title>
        <authorList>
            <consortium name="The RIKEN Genome Exploration Research Group Phase II Team and the FANTOM Consortium"/>
        </authorList>
    </citation>
    <scope>NUCLEOTIDE SEQUENCE</scope>
    <source>
        <strain evidence="2">C57BL/6J</strain>
        <tissue evidence="2">Skin</tissue>
    </source>
</reference>
<reference evidence="2" key="3">
    <citation type="journal article" date="2000" name="Genome Res.">
        <title>RIKEN integrated sequence analysis (RISA) system--384-format sequencing pipeline with 384 multicapillary sequencer.</title>
        <authorList>
            <person name="Shibata K."/>
            <person name="Itoh M."/>
            <person name="Aizawa K."/>
            <person name="Nagaoka S."/>
            <person name="Sasaki N."/>
            <person name="Carninci P."/>
            <person name="Konno H."/>
            <person name="Akiyama J."/>
            <person name="Nishi K."/>
            <person name="Kitsunai T."/>
            <person name="Tashiro H."/>
            <person name="Itoh M."/>
            <person name="Sumi N."/>
            <person name="Ishii Y."/>
            <person name="Nakamura S."/>
            <person name="Hazama M."/>
            <person name="Nishine T."/>
            <person name="Harada A."/>
            <person name="Yamamoto R."/>
            <person name="Matsumoto H."/>
            <person name="Sakaguchi S."/>
            <person name="Ikegami T."/>
            <person name="Kashiwagi K."/>
            <person name="Fujiwake S."/>
            <person name="Inoue K."/>
            <person name="Togawa Y."/>
            <person name="Izawa M."/>
            <person name="Ohara E."/>
            <person name="Watahiki M."/>
            <person name="Yoneda Y."/>
            <person name="Ishikawa T."/>
            <person name="Ozawa K."/>
            <person name="Tanaka T."/>
            <person name="Matsuura S."/>
            <person name="Kawai J."/>
            <person name="Okazaki Y."/>
            <person name="Muramatsu M."/>
            <person name="Inoue Y."/>
            <person name="Kira A."/>
            <person name="Hayashizaki Y."/>
        </authorList>
    </citation>
    <scope>NUCLEOTIDE SEQUENCE</scope>
    <source>
        <strain evidence="2">C57BL/6J</strain>
        <tissue evidence="2">Skin</tissue>
    </source>
</reference>
<protein>
    <submittedName>
        <fullName evidence="2">Uncharacterized protein</fullName>
    </submittedName>
</protein>
<proteinExistence type="evidence at transcript level"/>
<accession>Q8CE53</accession>
<feature type="compositionally biased region" description="Polar residues" evidence="1">
    <location>
        <begin position="35"/>
        <end position="53"/>
    </location>
</feature>
<sequence length="120" mass="13200">MSSSTRLDPTDGSHGNQRLYKVYISISAKPFPGPYSQSTQMKSNSEQLCQLGSPSRPRHGCSLLPYLAWPTLGSTTNYQLPAWVQRAIPRWEVCDGSTGHAISTIRHVLAKGNNMTPQTP</sequence>
<reference evidence="2" key="5">
    <citation type="submission" date="2001-07" db="EMBL/GenBank/DDBJ databases">
        <authorList>
            <person name="Adachi J."/>
            <person name="Aizawa K."/>
            <person name="Akimura T."/>
            <person name="Arakawa T."/>
            <person name="Bono H."/>
            <person name="Carninci P."/>
            <person name="Fukuda S."/>
            <person name="Furuno M."/>
            <person name="Hanagaki T."/>
            <person name="Hara A."/>
            <person name="Hashizume W."/>
            <person name="Hayashida K."/>
            <person name="Hayatsu N."/>
            <person name="Hiramoto K."/>
            <person name="Hiraoka T."/>
            <person name="Hirozane T."/>
            <person name="Hori F."/>
            <person name="Imotani K."/>
            <person name="Ishii Y."/>
            <person name="Itoh M."/>
            <person name="Kagawa I."/>
            <person name="Kasukawa T."/>
            <person name="Katoh H."/>
            <person name="Kawai J."/>
            <person name="Kojima Y."/>
            <person name="Kondo S."/>
            <person name="Konno H."/>
            <person name="Kouda M."/>
            <person name="Koya S."/>
            <person name="Kurihara C."/>
            <person name="Matsuyama T."/>
            <person name="Miyazaki A."/>
            <person name="Murata M."/>
            <person name="Nakamura M."/>
            <person name="Nishi K."/>
            <person name="Nomura K."/>
            <person name="Numazaki R."/>
            <person name="Ohno M."/>
            <person name="Ohsato N."/>
            <person name="Okazaki Y."/>
            <person name="Saito R."/>
            <person name="Saitoh H."/>
            <person name="Sakai C."/>
            <person name="Sakai K."/>
            <person name="Sakazume N."/>
            <person name="Sano H."/>
            <person name="Sasaki D."/>
            <person name="Shibata K."/>
            <person name="Shinagawa A."/>
            <person name="Shiraki T."/>
            <person name="Sogabe Y."/>
            <person name="Tagami M."/>
            <person name="Tagawa A."/>
            <person name="Takahashi F."/>
            <person name="Takaku-Akahira S."/>
            <person name="Takeda Y."/>
            <person name="Tanaka T."/>
            <person name="Tomaru A."/>
            <person name="Toya T."/>
            <person name="Yasunishi A."/>
            <person name="Muramatsu M."/>
            <person name="Hayashizaki Y."/>
        </authorList>
    </citation>
    <scope>NUCLEOTIDE SEQUENCE</scope>
    <source>
        <strain evidence="2">C57BL/6J</strain>
        <tissue evidence="2">Skin</tissue>
    </source>
</reference>